<dbReference type="EMBL" id="BAAASR010000018">
    <property type="protein sequence ID" value="GAA2499782.1"/>
    <property type="molecule type" value="Genomic_DNA"/>
</dbReference>
<evidence type="ECO:0000256" key="1">
    <source>
        <dbReference type="SAM" id="Phobius"/>
    </source>
</evidence>
<sequence length="197" mass="20913">MARTAPEARGATAAGVCALIRLGFVASSVYFLVQGQWAAGLRFLLGLVLLAAVAWTGTPKPYEAALISLVLLGMWADVSHWYARVTHLDTAVHFALTGSGSIVVLFGFLRVSGEELRAASRRLPVRVLTLWITMLGLAAAALWEIYEWVVEQVAPASMRVGYDDTVADLVAGAVGSVVAGLLFSVASRHRLSGTSES</sequence>
<evidence type="ECO:0000313" key="3">
    <source>
        <dbReference type="Proteomes" id="UP001499942"/>
    </source>
</evidence>
<feature type="transmembrane region" description="Helical" evidence="1">
    <location>
        <begin position="39"/>
        <end position="57"/>
    </location>
</feature>
<keyword evidence="1" id="KW-0812">Transmembrane</keyword>
<keyword evidence="3" id="KW-1185">Reference proteome</keyword>
<protein>
    <recommendedName>
        <fullName evidence="4">Integral membrane protein</fullName>
    </recommendedName>
</protein>
<comment type="caution">
    <text evidence="2">The sequence shown here is derived from an EMBL/GenBank/DDBJ whole genome shotgun (WGS) entry which is preliminary data.</text>
</comment>
<proteinExistence type="predicted"/>
<feature type="transmembrane region" description="Helical" evidence="1">
    <location>
        <begin position="166"/>
        <end position="186"/>
    </location>
</feature>
<dbReference type="Pfam" id="PF09997">
    <property type="entry name" value="DUF2238"/>
    <property type="match status" value="1"/>
</dbReference>
<dbReference type="InterPro" id="IPR014509">
    <property type="entry name" value="YjdF-like"/>
</dbReference>
<evidence type="ECO:0000313" key="2">
    <source>
        <dbReference type="EMBL" id="GAA2499782.1"/>
    </source>
</evidence>
<feature type="transmembrane region" description="Helical" evidence="1">
    <location>
        <begin position="12"/>
        <end position="33"/>
    </location>
</feature>
<dbReference type="Proteomes" id="UP001499942">
    <property type="component" value="Unassembled WGS sequence"/>
</dbReference>
<dbReference type="RefSeq" id="WP_344362074.1">
    <property type="nucleotide sequence ID" value="NZ_BAAASR010000018.1"/>
</dbReference>
<evidence type="ECO:0008006" key="4">
    <source>
        <dbReference type="Google" id="ProtNLM"/>
    </source>
</evidence>
<feature type="transmembrane region" description="Helical" evidence="1">
    <location>
        <begin position="123"/>
        <end position="146"/>
    </location>
</feature>
<reference evidence="2 3" key="1">
    <citation type="journal article" date="2019" name="Int. J. Syst. Evol. Microbiol.">
        <title>The Global Catalogue of Microorganisms (GCM) 10K type strain sequencing project: providing services to taxonomists for standard genome sequencing and annotation.</title>
        <authorList>
            <consortium name="The Broad Institute Genomics Platform"/>
            <consortium name="The Broad Institute Genome Sequencing Center for Infectious Disease"/>
            <person name="Wu L."/>
            <person name="Ma J."/>
        </authorList>
    </citation>
    <scope>NUCLEOTIDE SEQUENCE [LARGE SCALE GENOMIC DNA]</scope>
    <source>
        <strain evidence="2 3">JCM 5062</strain>
    </source>
</reference>
<keyword evidence="1" id="KW-0472">Membrane</keyword>
<keyword evidence="1" id="KW-1133">Transmembrane helix</keyword>
<name>A0ABN3MDB3_9ACTN</name>
<organism evidence="2 3">
    <name type="scientific">Streptomyces gobitricini</name>
    <dbReference type="NCBI Taxonomy" id="68211"/>
    <lineage>
        <taxon>Bacteria</taxon>
        <taxon>Bacillati</taxon>
        <taxon>Actinomycetota</taxon>
        <taxon>Actinomycetes</taxon>
        <taxon>Kitasatosporales</taxon>
        <taxon>Streptomycetaceae</taxon>
        <taxon>Streptomyces</taxon>
    </lineage>
</organism>
<gene>
    <name evidence="2" type="ORF">GCM10010393_35200</name>
</gene>
<feature type="transmembrane region" description="Helical" evidence="1">
    <location>
        <begin position="94"/>
        <end position="111"/>
    </location>
</feature>
<accession>A0ABN3MDB3</accession>